<dbReference type="EMBL" id="LAZR01036892">
    <property type="protein sequence ID" value="KKL23659.1"/>
    <property type="molecule type" value="Genomic_DNA"/>
</dbReference>
<protein>
    <submittedName>
        <fullName evidence="1">Uncharacterized protein</fullName>
    </submittedName>
</protein>
<name>A0A0F9BP58_9ZZZZ</name>
<organism evidence="1">
    <name type="scientific">marine sediment metagenome</name>
    <dbReference type="NCBI Taxonomy" id="412755"/>
    <lineage>
        <taxon>unclassified sequences</taxon>
        <taxon>metagenomes</taxon>
        <taxon>ecological metagenomes</taxon>
    </lineage>
</organism>
<evidence type="ECO:0000313" key="1">
    <source>
        <dbReference type="EMBL" id="KKL23659.1"/>
    </source>
</evidence>
<accession>A0A0F9BP58</accession>
<gene>
    <name evidence="1" type="ORF">LCGC14_2423150</name>
</gene>
<reference evidence="1" key="1">
    <citation type="journal article" date="2015" name="Nature">
        <title>Complex archaea that bridge the gap between prokaryotes and eukaryotes.</title>
        <authorList>
            <person name="Spang A."/>
            <person name="Saw J.H."/>
            <person name="Jorgensen S.L."/>
            <person name="Zaremba-Niedzwiedzka K."/>
            <person name="Martijn J."/>
            <person name="Lind A.E."/>
            <person name="van Eijk R."/>
            <person name="Schleper C."/>
            <person name="Guy L."/>
            <person name="Ettema T.J."/>
        </authorList>
    </citation>
    <scope>NUCLEOTIDE SEQUENCE</scope>
</reference>
<sequence length="125" mass="14039">MNYQELWQQAEEKKAIEDVTPQWVPWEAEGQFIIGRFRGSSEVTSSLGEGTYLQYLFDTDDGLVKFSLGRATDNELKTVMVVGHVFQISYLGQDKIKGGRHVNKFKVQTLSASFDAGQSPPESAF</sequence>
<dbReference type="AlphaFoldDB" id="A0A0F9BP58"/>
<proteinExistence type="predicted"/>
<comment type="caution">
    <text evidence="1">The sequence shown here is derived from an EMBL/GenBank/DDBJ whole genome shotgun (WGS) entry which is preliminary data.</text>
</comment>